<dbReference type="RefSeq" id="WP_020986522.1">
    <property type="nucleotide sequence ID" value="NZ_CP033614.1"/>
</dbReference>
<accession>A0A2M9XPZ5</accession>
<sequence>MKIFVYAASGLVSGFVVDNLLAKGHEVYAASRKPESGKKAPNLHWVKADASQPTLGLEVLDQVDRAFFLSPPGYTDQYSILNPWIEKAKSKKLQKIVLMTAIGVEHSPEDLPFRKLERAVENSGLAYNIIRPNWFMQNFQTFWISGILKDKKIYFPAGNAKTSFIDARDIAASATTLLLDDSQNGKEFTLTGKESITHDEVAQKLSKATGLSIAFADITPEDFKKGLVGAGVPEDYANVLVYIAGNLKEGHSAPISDTVKQITGKDPISFDQYASDNRKVWLN</sequence>
<evidence type="ECO:0000313" key="4">
    <source>
        <dbReference type="Proteomes" id="UP000231919"/>
    </source>
</evidence>
<dbReference type="SUPFAM" id="SSF51735">
    <property type="entry name" value="NAD(P)-binding Rossmann-fold domains"/>
    <property type="match status" value="1"/>
</dbReference>
<evidence type="ECO:0000313" key="2">
    <source>
        <dbReference type="EMBL" id="AYV55570.1"/>
    </source>
</evidence>
<dbReference type="Gene3D" id="3.90.25.10">
    <property type="entry name" value="UDP-galactose 4-epimerase, domain 1"/>
    <property type="match status" value="1"/>
</dbReference>
<dbReference type="PANTHER" id="PTHR43162:SF1">
    <property type="entry name" value="PRESTALK A DIFFERENTIATION PROTEIN A"/>
    <property type="match status" value="1"/>
</dbReference>
<dbReference type="Pfam" id="PF05368">
    <property type="entry name" value="NmrA"/>
    <property type="match status" value="1"/>
</dbReference>
<evidence type="ECO:0000259" key="1">
    <source>
        <dbReference type="Pfam" id="PF05368"/>
    </source>
</evidence>
<protein>
    <submittedName>
        <fullName evidence="2">Nucleoside-diphosphate sugar epimerase</fullName>
    </submittedName>
</protein>
<organism evidence="2 5">
    <name type="scientific">Leptospira kmetyi</name>
    <dbReference type="NCBI Taxonomy" id="408139"/>
    <lineage>
        <taxon>Bacteria</taxon>
        <taxon>Pseudomonadati</taxon>
        <taxon>Spirochaetota</taxon>
        <taxon>Spirochaetia</taxon>
        <taxon>Leptospirales</taxon>
        <taxon>Leptospiraceae</taxon>
        <taxon>Leptospira</taxon>
    </lineage>
</organism>
<dbReference type="KEGG" id="lkm:EFP84_08640"/>
<proteinExistence type="predicted"/>
<dbReference type="EMBL" id="NPDP01000023">
    <property type="protein sequence ID" value="PJZ29346.1"/>
    <property type="molecule type" value="Genomic_DNA"/>
</dbReference>
<gene>
    <name evidence="3" type="ORF">CH378_13035</name>
    <name evidence="2" type="ORF">EFP84_08640</name>
</gene>
<dbReference type="InterPro" id="IPR051604">
    <property type="entry name" value="Ergot_Alk_Oxidoreductase"/>
</dbReference>
<keyword evidence="4" id="KW-1185">Reference proteome</keyword>
<dbReference type="EMBL" id="CP033614">
    <property type="protein sequence ID" value="AYV55570.1"/>
    <property type="molecule type" value="Genomic_DNA"/>
</dbReference>
<dbReference type="InterPro" id="IPR036291">
    <property type="entry name" value="NAD(P)-bd_dom_sf"/>
</dbReference>
<dbReference type="Gene3D" id="3.40.50.720">
    <property type="entry name" value="NAD(P)-binding Rossmann-like Domain"/>
    <property type="match status" value="1"/>
</dbReference>
<dbReference type="AlphaFoldDB" id="A0A2M9XPZ5"/>
<dbReference type="PANTHER" id="PTHR43162">
    <property type="match status" value="1"/>
</dbReference>
<dbReference type="InterPro" id="IPR008030">
    <property type="entry name" value="NmrA-like"/>
</dbReference>
<evidence type="ECO:0000313" key="5">
    <source>
        <dbReference type="Proteomes" id="UP000276407"/>
    </source>
</evidence>
<dbReference type="OrthoDB" id="339107at2"/>
<dbReference type="Proteomes" id="UP000231919">
    <property type="component" value="Unassembled WGS sequence"/>
</dbReference>
<dbReference type="Proteomes" id="UP000276407">
    <property type="component" value="Chromosome 1"/>
</dbReference>
<feature type="domain" description="NmrA-like" evidence="1">
    <location>
        <begin position="2"/>
        <end position="249"/>
    </location>
</feature>
<evidence type="ECO:0000313" key="3">
    <source>
        <dbReference type="EMBL" id="PJZ29346.1"/>
    </source>
</evidence>
<reference evidence="3 4" key="1">
    <citation type="submission" date="2017-07" db="EMBL/GenBank/DDBJ databases">
        <title>Leptospira spp. isolated from tropical soils.</title>
        <authorList>
            <person name="Thibeaux R."/>
            <person name="Iraola G."/>
            <person name="Ferres I."/>
            <person name="Bierque E."/>
            <person name="Girault D."/>
            <person name="Soupe-Gilbert M.-E."/>
            <person name="Picardeau M."/>
            <person name="Goarant C."/>
        </authorList>
    </citation>
    <scope>NUCLEOTIDE SEQUENCE [LARGE SCALE GENOMIC DNA]</scope>
    <source>
        <strain evidence="3 4">JW2-C-B1</strain>
    </source>
</reference>
<reference evidence="2 5" key="2">
    <citation type="submission" date="2018-11" db="EMBL/GenBank/DDBJ databases">
        <title>Complete genome sequence of Leptospira kmetyi isolate LS 001/16 from soil sample associated with a leptospirosis patient in Kelantan.</title>
        <authorList>
            <person name="Muhammad Yusoff F."/>
            <person name="Muhammad Yusoff S."/>
            <person name="Ahmad M.N."/>
            <person name="Yusof N.Y."/>
            <person name="Aziah I."/>
        </authorList>
    </citation>
    <scope>NUCLEOTIDE SEQUENCE [LARGE SCALE GENOMIC DNA]</scope>
    <source>
        <strain evidence="2 5">LS 001/16</strain>
    </source>
</reference>
<name>A0A2M9XPZ5_9LEPT</name>